<dbReference type="PANTHER" id="PTHR42695:SF5">
    <property type="entry name" value="GLUTAMINE AMIDOTRANSFERASE YLR126C-RELATED"/>
    <property type="match status" value="1"/>
</dbReference>
<organism evidence="2 3">
    <name type="scientific">Balnearium lithotrophicum</name>
    <dbReference type="NCBI Taxonomy" id="223788"/>
    <lineage>
        <taxon>Bacteria</taxon>
        <taxon>Pseudomonadati</taxon>
        <taxon>Aquificota</taxon>
        <taxon>Aquificia</taxon>
        <taxon>Desulfurobacteriales</taxon>
        <taxon>Desulfurobacteriaceae</taxon>
        <taxon>Balnearium</taxon>
    </lineage>
</organism>
<dbReference type="GO" id="GO:0016740">
    <property type="term" value="F:transferase activity"/>
    <property type="evidence" value="ECO:0007669"/>
    <property type="project" value="UniProtKB-KW"/>
</dbReference>
<protein>
    <submittedName>
        <fullName evidence="2">GMP synthase-Glutamine amidotransferase</fullName>
    </submittedName>
</protein>
<dbReference type="InterPro" id="IPR029062">
    <property type="entry name" value="Class_I_gatase-like"/>
</dbReference>
<dbReference type="PANTHER" id="PTHR42695">
    <property type="entry name" value="GLUTAMINE AMIDOTRANSFERASE YLR126C-RELATED"/>
    <property type="match status" value="1"/>
</dbReference>
<dbReference type="Pfam" id="PF00117">
    <property type="entry name" value="GATase"/>
    <property type="match status" value="1"/>
</dbReference>
<dbReference type="InterPro" id="IPR044992">
    <property type="entry name" value="ChyE-like"/>
</dbReference>
<dbReference type="Proteomes" id="UP000317315">
    <property type="component" value="Unassembled WGS sequence"/>
</dbReference>
<dbReference type="EMBL" id="FXTM01000001">
    <property type="protein sequence ID" value="SMO32140.1"/>
    <property type="molecule type" value="Genomic_DNA"/>
</dbReference>
<dbReference type="GO" id="GO:0005829">
    <property type="term" value="C:cytosol"/>
    <property type="evidence" value="ECO:0007669"/>
    <property type="project" value="TreeGrafter"/>
</dbReference>
<dbReference type="FunFam" id="3.40.50.880:FF:000033">
    <property type="entry name" value="Glutamine amidotransferase class-I"/>
    <property type="match status" value="1"/>
</dbReference>
<reference evidence="2 3" key="1">
    <citation type="submission" date="2017-05" db="EMBL/GenBank/DDBJ databases">
        <authorList>
            <person name="Varghese N."/>
            <person name="Submissions S."/>
        </authorList>
    </citation>
    <scope>NUCLEOTIDE SEQUENCE [LARGE SCALE GENOMIC DNA]</scope>
    <source>
        <strain evidence="2 3">DSM 16304</strain>
    </source>
</reference>
<feature type="domain" description="Glutamine amidotransferase" evidence="1">
    <location>
        <begin position="16"/>
        <end position="176"/>
    </location>
</feature>
<evidence type="ECO:0000259" key="1">
    <source>
        <dbReference type="Pfam" id="PF00117"/>
    </source>
</evidence>
<dbReference type="SUPFAM" id="SSF52317">
    <property type="entry name" value="Class I glutamine amidotransferase-like"/>
    <property type="match status" value="1"/>
</dbReference>
<dbReference type="InterPro" id="IPR017926">
    <property type="entry name" value="GATASE"/>
</dbReference>
<dbReference type="Gene3D" id="3.40.50.880">
    <property type="match status" value="1"/>
</dbReference>
<gene>
    <name evidence="2" type="ORF">SAMN06269117_10132</name>
</gene>
<keyword evidence="2" id="KW-0808">Transferase</keyword>
<dbReference type="OrthoDB" id="9813383at2"/>
<dbReference type="CDD" id="cd01741">
    <property type="entry name" value="GATase1_1"/>
    <property type="match status" value="1"/>
</dbReference>
<dbReference type="RefSeq" id="WP_142933321.1">
    <property type="nucleotide sequence ID" value="NZ_FXTM01000001.1"/>
</dbReference>
<keyword evidence="3" id="KW-1185">Reference proteome</keyword>
<proteinExistence type="predicted"/>
<evidence type="ECO:0000313" key="3">
    <source>
        <dbReference type="Proteomes" id="UP000317315"/>
    </source>
</evidence>
<evidence type="ECO:0000313" key="2">
    <source>
        <dbReference type="EMBL" id="SMO32140.1"/>
    </source>
</evidence>
<dbReference type="PROSITE" id="PS51273">
    <property type="entry name" value="GATASE_TYPE_1"/>
    <property type="match status" value="1"/>
</dbReference>
<accession>A0A521ABN5</accession>
<dbReference type="AlphaFoldDB" id="A0A521ABN5"/>
<sequence length="223" mass="25447">MRAVALKNVEVEGLGNLRESLERRGVSVEELPAYKGEFPEISDFDLLIVLGGPIGVYEEDRFPFLRKEKELLRESLSQGKKILGICLGAQLLAEVLGGKVQKGEWGKEIGWKPIYPQDHLEILYKDEVTVFHWHGDTFEIPQGCVKMASSQMYKNQAFRLGNQAVGLQFHIEVTPEDIEGWISAYRDELKSEGLNESEILGNESLWKRLKIYCDVFTEYLLKL</sequence>
<keyword evidence="2" id="KW-0315">Glutamine amidotransferase</keyword>
<name>A0A521ABN5_9BACT</name>